<evidence type="ECO:0000256" key="2">
    <source>
        <dbReference type="ARBA" id="ARBA00012438"/>
    </source>
</evidence>
<dbReference type="InterPro" id="IPR011006">
    <property type="entry name" value="CheY-like_superfamily"/>
</dbReference>
<feature type="transmembrane region" description="Helical" evidence="10">
    <location>
        <begin position="212"/>
        <end position="234"/>
    </location>
</feature>
<keyword evidence="10" id="KW-1133">Transmembrane helix</keyword>
<sequence length="1023" mass="116133">MRLMKNNYVKLGLILLLVFVCLSAFRLIWMDVFQNSTSLDIEEGELDLRGWNADEKETLLLDGEWDFYPSTFLMDEKEIASVSEETVRVPDGWNNILGSSTGYGTYHLQINVNSDQDRNYKLYIPSIRSASEVYINGKQLSSSGKVADGEEGFIAENSPQSVVFTANEEGVIDIVIQAANYKDIRSFNSGIIRSIRFGTEQALTNEVQFSKYLQIAMVIILLIHSGYAFILYLIGNRKKQLFFFSLLNFIYAFLFLLSGKDKLLPSYFYTWNELGFQLFAALVLIECYVFLQCTNHQKLPYWNKIFPYFQWGVFVLAAAIMFLPLSLSQMIILLPVYYFIGCCLVGVGVFAMIRSYQQSANRNLFLIISCAAAIHHVIWALIWRGTGEYMPHYPFDLIVAIVCFMVVWFKGYFRVHEETKELAATLQRMNQEKDQFLANTSHEFRNPLNSILLLSKAVRNREETAITEQSRNDLNTVLNIGNRMNLLLTDLLEERQLQQGQPRLNKQVIKLEPIVTGVIDLLQFSSNVKKVQIINRISKTFPAVYADENRLTQILFNLIKNAIKFTDQGNITISATVKDDKVEIHVTDTGIGISQEMQKRLFLPYEQEETPGERIREGGFGLGLSITKQLVELHGGTIQADSVKGEKTTFTFTLELASVQEESVPHLGEHIRTAKADGEAEQIETPLPLKDDEKPSVLAVDDDPASLLALQAVLPDDVYHLTLVSSPDQALKVLEKREWDIVISDIMMPQMSGYQLTRVIRESYSLTELPILLLTGGNSDIQAAFAAGANDYITKPVESIELKTRLDSLITLKQVAEQQLQLETLWLQAQIQPHFLFNTLNAIRALSEWDLDKMRKLLDEFGNLLRSKFQFQQMNLLIPLEEELRLVHSYLYIEQVRFGDALQVKWDMDEIHDIYVPFLSVQPLVENAVQHGIRQGKGKGMITIRLKRDTADHKAAITVEDDGAGMKEEEITAIFKGASNSESGIGIINLEKRLHQHYGKGLTIDSAPSQGTKIFFEIDTSDD</sequence>
<evidence type="ECO:0000256" key="7">
    <source>
        <dbReference type="ARBA" id="ARBA00022840"/>
    </source>
</evidence>
<proteinExistence type="predicted"/>
<feature type="transmembrane region" description="Helical" evidence="10">
    <location>
        <begin position="305"/>
        <end position="325"/>
    </location>
</feature>
<dbReference type="Gene3D" id="3.40.50.2300">
    <property type="match status" value="1"/>
</dbReference>
<dbReference type="InterPro" id="IPR010559">
    <property type="entry name" value="Sig_transdc_His_kin_internal"/>
</dbReference>
<dbReference type="EC" id="2.7.13.3" evidence="2"/>
<reference evidence="14" key="1">
    <citation type="journal article" date="2019" name="Int. J. Syst. Evol. Microbiol.">
        <title>The Global Catalogue of Microorganisms (GCM) 10K type strain sequencing project: providing services to taxonomists for standard genome sequencing and annotation.</title>
        <authorList>
            <consortium name="The Broad Institute Genomics Platform"/>
            <consortium name="The Broad Institute Genome Sequencing Center for Infectious Disease"/>
            <person name="Wu L."/>
            <person name="Ma J."/>
        </authorList>
    </citation>
    <scope>NUCLEOTIDE SEQUENCE [LARGE SCALE GENOMIC DNA]</scope>
    <source>
        <strain evidence="14">CCUG 56608</strain>
    </source>
</reference>
<keyword evidence="7 13" id="KW-0067">ATP-binding</keyword>
<dbReference type="PRINTS" id="PR00344">
    <property type="entry name" value="BCTRLSENSOR"/>
</dbReference>
<feature type="domain" description="Histidine kinase" evidence="11">
    <location>
        <begin position="439"/>
        <end position="658"/>
    </location>
</feature>
<evidence type="ECO:0000256" key="10">
    <source>
        <dbReference type="SAM" id="Phobius"/>
    </source>
</evidence>
<evidence type="ECO:0000256" key="6">
    <source>
        <dbReference type="ARBA" id="ARBA00022777"/>
    </source>
</evidence>
<dbReference type="InterPro" id="IPR003661">
    <property type="entry name" value="HisK_dim/P_dom"/>
</dbReference>
<dbReference type="Pfam" id="PF06580">
    <property type="entry name" value="His_kinase"/>
    <property type="match status" value="1"/>
</dbReference>
<keyword evidence="10" id="KW-0472">Membrane</keyword>
<dbReference type="PANTHER" id="PTHR43047:SF72">
    <property type="entry name" value="OSMOSENSING HISTIDINE PROTEIN KINASE SLN1"/>
    <property type="match status" value="1"/>
</dbReference>
<dbReference type="RefSeq" id="WP_379593379.1">
    <property type="nucleotide sequence ID" value="NZ_JBHTKK010000020.1"/>
</dbReference>
<dbReference type="InterPro" id="IPR005467">
    <property type="entry name" value="His_kinase_dom"/>
</dbReference>
<accession>A0ABW3NLM6</accession>
<evidence type="ECO:0000256" key="3">
    <source>
        <dbReference type="ARBA" id="ARBA00022553"/>
    </source>
</evidence>
<feature type="domain" description="Histidine kinase" evidence="11">
    <location>
        <begin position="924"/>
        <end position="1022"/>
    </location>
</feature>
<dbReference type="Gene3D" id="2.60.120.260">
    <property type="entry name" value="Galactose-binding domain-like"/>
    <property type="match status" value="1"/>
</dbReference>
<evidence type="ECO:0000256" key="5">
    <source>
        <dbReference type="ARBA" id="ARBA00022741"/>
    </source>
</evidence>
<comment type="catalytic activity">
    <reaction evidence="1">
        <text>ATP + protein L-histidine = ADP + protein N-phospho-L-histidine.</text>
        <dbReference type="EC" id="2.7.13.3"/>
    </reaction>
</comment>
<comment type="caution">
    <text evidence="13">The sequence shown here is derived from an EMBL/GenBank/DDBJ whole genome shotgun (WGS) entry which is preliminary data.</text>
</comment>
<dbReference type="EMBL" id="JBHTKK010000020">
    <property type="protein sequence ID" value="MFD1067286.1"/>
    <property type="molecule type" value="Genomic_DNA"/>
</dbReference>
<evidence type="ECO:0000256" key="8">
    <source>
        <dbReference type="ARBA" id="ARBA00023012"/>
    </source>
</evidence>
<feature type="modified residue" description="4-aspartylphosphate" evidence="9">
    <location>
        <position position="745"/>
    </location>
</feature>
<feature type="transmembrane region" description="Helical" evidence="10">
    <location>
        <begin position="364"/>
        <end position="383"/>
    </location>
</feature>
<keyword evidence="10" id="KW-0812">Transmembrane</keyword>
<feature type="transmembrane region" description="Helical" evidence="10">
    <location>
        <begin position="331"/>
        <end position="352"/>
    </location>
</feature>
<keyword evidence="5" id="KW-0547">Nucleotide-binding</keyword>
<evidence type="ECO:0000259" key="12">
    <source>
        <dbReference type="PROSITE" id="PS50110"/>
    </source>
</evidence>
<dbReference type="Gene3D" id="1.10.287.130">
    <property type="match status" value="1"/>
</dbReference>
<dbReference type="InterPro" id="IPR036097">
    <property type="entry name" value="HisK_dim/P_sf"/>
</dbReference>
<dbReference type="SMART" id="SM00387">
    <property type="entry name" value="HATPase_c"/>
    <property type="match status" value="2"/>
</dbReference>
<evidence type="ECO:0000256" key="1">
    <source>
        <dbReference type="ARBA" id="ARBA00000085"/>
    </source>
</evidence>
<dbReference type="InterPro" id="IPR036890">
    <property type="entry name" value="HATPase_C_sf"/>
</dbReference>
<dbReference type="Pfam" id="PF00072">
    <property type="entry name" value="Response_reg"/>
    <property type="match status" value="1"/>
</dbReference>
<dbReference type="SUPFAM" id="SSF47384">
    <property type="entry name" value="Homodimeric domain of signal transducing histidine kinase"/>
    <property type="match status" value="1"/>
</dbReference>
<dbReference type="InterPro" id="IPR003594">
    <property type="entry name" value="HATPase_dom"/>
</dbReference>
<dbReference type="GO" id="GO:0005524">
    <property type="term" value="F:ATP binding"/>
    <property type="evidence" value="ECO:0007669"/>
    <property type="project" value="UniProtKB-KW"/>
</dbReference>
<evidence type="ECO:0000313" key="14">
    <source>
        <dbReference type="Proteomes" id="UP001597041"/>
    </source>
</evidence>
<organism evidence="13 14">
    <name type="scientific">Oceanobacillus locisalsi</name>
    <dbReference type="NCBI Taxonomy" id="546107"/>
    <lineage>
        <taxon>Bacteria</taxon>
        <taxon>Bacillati</taxon>
        <taxon>Bacillota</taxon>
        <taxon>Bacilli</taxon>
        <taxon>Bacillales</taxon>
        <taxon>Bacillaceae</taxon>
        <taxon>Oceanobacillus</taxon>
    </lineage>
</organism>
<dbReference type="SMART" id="SM00388">
    <property type="entry name" value="HisKA"/>
    <property type="match status" value="1"/>
</dbReference>
<protein>
    <recommendedName>
        <fullName evidence="2">histidine kinase</fullName>
        <ecNumber evidence="2">2.7.13.3</ecNumber>
    </recommendedName>
</protein>
<feature type="transmembrane region" description="Helical" evidence="10">
    <location>
        <begin position="274"/>
        <end position="293"/>
    </location>
</feature>
<dbReference type="SUPFAM" id="SSF49785">
    <property type="entry name" value="Galactose-binding domain-like"/>
    <property type="match status" value="1"/>
</dbReference>
<dbReference type="Gene3D" id="3.30.565.10">
    <property type="entry name" value="Histidine kinase-like ATPase, C-terminal domain"/>
    <property type="match status" value="2"/>
</dbReference>
<keyword evidence="8" id="KW-0902">Two-component regulatory system</keyword>
<dbReference type="Pfam" id="PF00512">
    <property type="entry name" value="HisKA"/>
    <property type="match status" value="1"/>
</dbReference>
<keyword evidence="4" id="KW-0808">Transferase</keyword>
<evidence type="ECO:0000313" key="13">
    <source>
        <dbReference type="EMBL" id="MFD1067286.1"/>
    </source>
</evidence>
<keyword evidence="3 9" id="KW-0597">Phosphoprotein</keyword>
<gene>
    <name evidence="13" type="ORF">ACFQ19_14860</name>
</gene>
<feature type="transmembrane region" description="Helical" evidence="10">
    <location>
        <begin position="241"/>
        <end position="259"/>
    </location>
</feature>
<dbReference type="PROSITE" id="PS50109">
    <property type="entry name" value="HIS_KIN"/>
    <property type="match status" value="2"/>
</dbReference>
<dbReference type="InterPro" id="IPR008979">
    <property type="entry name" value="Galactose-bd-like_sf"/>
</dbReference>
<dbReference type="SUPFAM" id="SSF52172">
    <property type="entry name" value="CheY-like"/>
    <property type="match status" value="1"/>
</dbReference>
<keyword evidence="14" id="KW-1185">Reference proteome</keyword>
<dbReference type="InterPro" id="IPR004358">
    <property type="entry name" value="Sig_transdc_His_kin-like_C"/>
</dbReference>
<name>A0ABW3NLM6_9BACI</name>
<evidence type="ECO:0000256" key="9">
    <source>
        <dbReference type="PROSITE-ProRule" id="PRU00169"/>
    </source>
</evidence>
<dbReference type="CDD" id="cd16922">
    <property type="entry name" value="HATPase_EvgS-ArcB-TorS-like"/>
    <property type="match status" value="1"/>
</dbReference>
<dbReference type="PROSITE" id="PS50110">
    <property type="entry name" value="RESPONSE_REGULATORY"/>
    <property type="match status" value="1"/>
</dbReference>
<dbReference type="SMART" id="SM00448">
    <property type="entry name" value="REC"/>
    <property type="match status" value="1"/>
</dbReference>
<evidence type="ECO:0000259" key="11">
    <source>
        <dbReference type="PROSITE" id="PS50109"/>
    </source>
</evidence>
<dbReference type="PANTHER" id="PTHR43047">
    <property type="entry name" value="TWO-COMPONENT HISTIDINE PROTEIN KINASE"/>
    <property type="match status" value="1"/>
</dbReference>
<evidence type="ECO:0000256" key="4">
    <source>
        <dbReference type="ARBA" id="ARBA00022679"/>
    </source>
</evidence>
<dbReference type="Pfam" id="PF02518">
    <property type="entry name" value="HATPase_c"/>
    <property type="match status" value="2"/>
</dbReference>
<keyword evidence="6" id="KW-0418">Kinase</keyword>
<dbReference type="SUPFAM" id="SSF55874">
    <property type="entry name" value="ATPase domain of HSP90 chaperone/DNA topoisomerase II/histidine kinase"/>
    <property type="match status" value="2"/>
</dbReference>
<dbReference type="CDD" id="cd00082">
    <property type="entry name" value="HisKA"/>
    <property type="match status" value="1"/>
</dbReference>
<feature type="domain" description="Response regulatory" evidence="12">
    <location>
        <begin position="696"/>
        <end position="810"/>
    </location>
</feature>
<dbReference type="InterPro" id="IPR001789">
    <property type="entry name" value="Sig_transdc_resp-reg_receiver"/>
</dbReference>
<dbReference type="Proteomes" id="UP001597041">
    <property type="component" value="Unassembled WGS sequence"/>
</dbReference>